<dbReference type="InterPro" id="IPR036890">
    <property type="entry name" value="HATPase_C_sf"/>
</dbReference>
<evidence type="ECO:0008006" key="7">
    <source>
        <dbReference type="Google" id="ProtNLM"/>
    </source>
</evidence>
<accession>A0A4T0X5M7</accession>
<reference evidence="5 6" key="1">
    <citation type="journal article" date="2019" name="Front. Genet.">
        <title>Whole-Genome Sequencing of the Opportunistic Yeast Pathogen Candida inconspicua Uncovers Its Hybrid Origin.</title>
        <authorList>
            <person name="Mixao V."/>
            <person name="Hansen A.P."/>
            <person name="Saus E."/>
            <person name="Boekhout T."/>
            <person name="Lass-Florl C."/>
            <person name="Gabaldon T."/>
        </authorList>
    </citation>
    <scope>NUCLEOTIDE SEQUENCE [LARGE SCALE GENOMIC DNA]</scope>
    <source>
        <strain evidence="5 6">CBS 180</strain>
    </source>
</reference>
<dbReference type="CDD" id="cd03484">
    <property type="entry name" value="MutL_Trans_hPMS_2_like"/>
    <property type="match status" value="1"/>
</dbReference>
<dbReference type="PANTHER" id="PTHR10073:SF52">
    <property type="entry name" value="MISMATCH REPAIR ENDONUCLEASE PMS2"/>
    <property type="match status" value="1"/>
</dbReference>
<dbReference type="InterPro" id="IPR013507">
    <property type="entry name" value="DNA_mismatch_S5_2-like"/>
</dbReference>
<sequence length="788" mass="89266">MPLKLIGDDDIHNITSGQVITELKSVVKELLENSLDADSTTIQITFKRFGLEGVEITDNGNGIEEADFETLCLKNYTSKLETFDDLGNVKTLGFRGEALNSICSVSDVTITTAISSNVPKGWELIYDKSGKLISKKLVNQSKGTVVKVANIFHNLPVRKLNLEKHYKREFQNCINMLTTYLLILTNYRIIINNIDATGRKKLILKTSGNEKIKDNLINVFGSTGLLGLESFDETFEINDTEINISGLISKVSIGDGRLTKDRQFVYINRRPTVFKRFNKIINECYKKFNSLQKPVFILNIKIDESLIDVNVTPDKGIILISTRHENSLLEMLDSKLEEFWESGGTMSIPVDSYASQNVIYQRSSGMRQVTLESFSLSEEFAIEQVNSDEILISPEDIDKSLLTDPNAKETDDDVDELLEDVSLENHLGNKHLETKIPTSSSYIDEDIVLAQNAMETVSDPSLNMDVMTPDPVQVPPETNFDIDVEFANDNSHMKSLFEPEDPPDIDEDLILPKQPSISPNQSSEFSTHNVKVRIHRDDLHSVTYDGYSNNFAAKVNKLEERNFLDKELSERLLGLSIHKNDFKNMKIVGQFNKGFIIVFKKDTDDMLIVDQHASDEKFNFERLIDETTFESQPLITPQKLDLSSTEKLTIISHIDKFTKNGFKFELKSLEDSLDETTGTEDLYLTTLPYSKNTIFNTDDLNELIQLVEESNCNSSSIPRPSKVRSMFAMRACRSSIMVGQTLSESKMEEVVQNLSTLDKPWNCPHGRPTMRHIVNIDQWTPFNADYVL</sequence>
<dbReference type="GO" id="GO:0016887">
    <property type="term" value="F:ATP hydrolysis activity"/>
    <property type="evidence" value="ECO:0007669"/>
    <property type="project" value="InterPro"/>
</dbReference>
<dbReference type="NCBIfam" id="TIGR00585">
    <property type="entry name" value="mutl"/>
    <property type="match status" value="1"/>
</dbReference>
<dbReference type="InterPro" id="IPR014762">
    <property type="entry name" value="DNA_mismatch_repair_CS"/>
</dbReference>
<feature type="domain" description="MutL C-terminal dimerisation" evidence="3">
    <location>
        <begin position="587"/>
        <end position="742"/>
    </location>
</feature>
<evidence type="ECO:0000259" key="4">
    <source>
        <dbReference type="SMART" id="SM01340"/>
    </source>
</evidence>
<dbReference type="FunFam" id="3.30.565.10:FF:000017">
    <property type="entry name" value="PMS1 homolog 1, mismatch repair system component"/>
    <property type="match status" value="1"/>
</dbReference>
<dbReference type="FunFam" id="3.30.1370.100:FF:000001">
    <property type="entry name" value="Mismatch repair endonuclease pms1, putative"/>
    <property type="match status" value="1"/>
</dbReference>
<dbReference type="GO" id="GO:0006298">
    <property type="term" value="P:mismatch repair"/>
    <property type="evidence" value="ECO:0007669"/>
    <property type="project" value="InterPro"/>
</dbReference>
<comment type="similarity">
    <text evidence="1">Belongs to the DNA mismatch repair MutL/HexB family.</text>
</comment>
<dbReference type="SMART" id="SM01340">
    <property type="entry name" value="DNA_mis_repair"/>
    <property type="match status" value="1"/>
</dbReference>
<dbReference type="GO" id="GO:0032389">
    <property type="term" value="C:MutLalpha complex"/>
    <property type="evidence" value="ECO:0007669"/>
    <property type="project" value="TreeGrafter"/>
</dbReference>
<dbReference type="Gene3D" id="3.30.230.10">
    <property type="match status" value="1"/>
</dbReference>
<dbReference type="Pfam" id="PF13589">
    <property type="entry name" value="HATPase_c_3"/>
    <property type="match status" value="1"/>
</dbReference>
<gene>
    <name evidence="5" type="ORF">CANINC_001276</name>
</gene>
<dbReference type="InterPro" id="IPR020568">
    <property type="entry name" value="Ribosomal_Su5_D2-typ_SF"/>
</dbReference>
<dbReference type="CDD" id="cd16926">
    <property type="entry name" value="HATPase_MutL-MLH-PMS-like"/>
    <property type="match status" value="1"/>
</dbReference>
<dbReference type="GO" id="GO:0140664">
    <property type="term" value="F:ATP-dependent DNA damage sensor activity"/>
    <property type="evidence" value="ECO:0007669"/>
    <property type="project" value="InterPro"/>
</dbReference>
<evidence type="ECO:0000259" key="3">
    <source>
        <dbReference type="SMART" id="SM00853"/>
    </source>
</evidence>
<dbReference type="InterPro" id="IPR037198">
    <property type="entry name" value="MutL_C_sf"/>
</dbReference>
<dbReference type="InterPro" id="IPR038973">
    <property type="entry name" value="MutL/Mlh/Pms-like"/>
</dbReference>
<keyword evidence="2" id="KW-0227">DNA damage</keyword>
<dbReference type="InterPro" id="IPR002099">
    <property type="entry name" value="MutL/Mlh/PMS"/>
</dbReference>
<dbReference type="EMBL" id="SELW01000193">
    <property type="protein sequence ID" value="TID30114.1"/>
    <property type="molecule type" value="Genomic_DNA"/>
</dbReference>
<protein>
    <recommendedName>
        <fullName evidence="7">DNA mismatch repair protein MutL</fullName>
    </recommendedName>
</protein>
<dbReference type="Gene3D" id="3.30.1370.100">
    <property type="entry name" value="MutL, C-terminal domain, regulatory subdomain"/>
    <property type="match status" value="1"/>
</dbReference>
<evidence type="ECO:0000313" key="6">
    <source>
        <dbReference type="Proteomes" id="UP000307173"/>
    </source>
</evidence>
<dbReference type="PANTHER" id="PTHR10073">
    <property type="entry name" value="DNA MISMATCH REPAIR PROTEIN MLH, PMS, MUTL"/>
    <property type="match status" value="1"/>
</dbReference>
<proteinExistence type="inferred from homology"/>
<dbReference type="InterPro" id="IPR042121">
    <property type="entry name" value="MutL_C_regsub"/>
</dbReference>
<dbReference type="Proteomes" id="UP000307173">
    <property type="component" value="Unassembled WGS sequence"/>
</dbReference>
<organism evidence="5 6">
    <name type="scientific">Pichia inconspicua</name>
    <dbReference type="NCBI Taxonomy" id="52247"/>
    <lineage>
        <taxon>Eukaryota</taxon>
        <taxon>Fungi</taxon>
        <taxon>Dikarya</taxon>
        <taxon>Ascomycota</taxon>
        <taxon>Saccharomycotina</taxon>
        <taxon>Pichiomycetes</taxon>
        <taxon>Pichiales</taxon>
        <taxon>Pichiaceae</taxon>
        <taxon>Pichia</taxon>
    </lineage>
</organism>
<feature type="domain" description="DNA mismatch repair protein S5" evidence="4">
    <location>
        <begin position="216"/>
        <end position="341"/>
    </location>
</feature>
<dbReference type="SUPFAM" id="SSF55874">
    <property type="entry name" value="ATPase domain of HSP90 chaperone/DNA topoisomerase II/histidine kinase"/>
    <property type="match status" value="1"/>
</dbReference>
<dbReference type="Pfam" id="PF01119">
    <property type="entry name" value="DNA_mis_repair"/>
    <property type="match status" value="1"/>
</dbReference>
<dbReference type="PROSITE" id="PS00058">
    <property type="entry name" value="DNA_MISMATCH_REPAIR_1"/>
    <property type="match status" value="1"/>
</dbReference>
<dbReference type="GO" id="GO:0030983">
    <property type="term" value="F:mismatched DNA binding"/>
    <property type="evidence" value="ECO:0007669"/>
    <property type="project" value="InterPro"/>
</dbReference>
<evidence type="ECO:0000256" key="2">
    <source>
        <dbReference type="ARBA" id="ARBA00022763"/>
    </source>
</evidence>
<dbReference type="SUPFAM" id="SSF54211">
    <property type="entry name" value="Ribosomal protein S5 domain 2-like"/>
    <property type="match status" value="1"/>
</dbReference>
<dbReference type="InterPro" id="IPR042120">
    <property type="entry name" value="MutL_C_dimsub"/>
</dbReference>
<dbReference type="OrthoDB" id="10263226at2759"/>
<dbReference type="GO" id="GO:0005524">
    <property type="term" value="F:ATP binding"/>
    <property type="evidence" value="ECO:0007669"/>
    <property type="project" value="InterPro"/>
</dbReference>
<dbReference type="AlphaFoldDB" id="A0A4T0X5M7"/>
<dbReference type="STRING" id="52247.A0A4T0X5M7"/>
<dbReference type="InterPro" id="IPR014790">
    <property type="entry name" value="MutL_C"/>
</dbReference>
<dbReference type="Gene3D" id="3.30.1540.20">
    <property type="entry name" value="MutL, C-terminal domain, dimerisation subdomain"/>
    <property type="match status" value="1"/>
</dbReference>
<keyword evidence="6" id="KW-1185">Reference proteome</keyword>
<dbReference type="InterPro" id="IPR014721">
    <property type="entry name" value="Ribsml_uS5_D2-typ_fold_subgr"/>
</dbReference>
<name>A0A4T0X5M7_9ASCO</name>
<dbReference type="SUPFAM" id="SSF118116">
    <property type="entry name" value="DNA mismatch repair protein MutL"/>
    <property type="match status" value="1"/>
</dbReference>
<dbReference type="Pfam" id="PF08676">
    <property type="entry name" value="MutL_C"/>
    <property type="match status" value="1"/>
</dbReference>
<evidence type="ECO:0000256" key="1">
    <source>
        <dbReference type="ARBA" id="ARBA00006082"/>
    </source>
</evidence>
<dbReference type="Gene3D" id="3.30.565.10">
    <property type="entry name" value="Histidine kinase-like ATPase, C-terminal domain"/>
    <property type="match status" value="1"/>
</dbReference>
<evidence type="ECO:0000313" key="5">
    <source>
        <dbReference type="EMBL" id="TID30114.1"/>
    </source>
</evidence>
<dbReference type="GO" id="GO:0061982">
    <property type="term" value="P:meiosis I cell cycle process"/>
    <property type="evidence" value="ECO:0007669"/>
    <property type="project" value="UniProtKB-ARBA"/>
</dbReference>
<comment type="caution">
    <text evidence="5">The sequence shown here is derived from an EMBL/GenBank/DDBJ whole genome shotgun (WGS) entry which is preliminary data.</text>
</comment>
<dbReference type="SMART" id="SM00853">
    <property type="entry name" value="MutL_C"/>
    <property type="match status" value="1"/>
</dbReference>